<proteinExistence type="predicted"/>
<sequence>MPCGGGESLEGDAAIYRQLLSISGHRPKVVLICARATELPCEEIAAALLALGAGKVETLTLGARTDGEKPAFLETVENADAVLLLARQPLRLSTLLGGTSLARLLRRRNAEGMPVAGSAAGAALLAEHMLAGGESGPTPRMGGVMLAPGLGLSNRIVIDQGGLLGDRLGRLLAALALNPFALGLGLDADTAAFIGPDNVLEVIGSGALTIVDPADIGHSNIADAAHNAPISMLNLRMHVLVHGARYDLDFRRPLG</sequence>
<keyword evidence="1" id="KW-0378">Hydrolase</keyword>
<dbReference type="InterPro" id="IPR011811">
    <property type="entry name" value="Peptidase_S51_cyanophycinase"/>
</dbReference>
<organism evidence="1 2">
    <name type="scientific">Pseudolysobacter antarcticus</name>
    <dbReference type="NCBI Taxonomy" id="2511995"/>
    <lineage>
        <taxon>Bacteria</taxon>
        <taxon>Pseudomonadati</taxon>
        <taxon>Pseudomonadota</taxon>
        <taxon>Gammaproteobacteria</taxon>
        <taxon>Lysobacterales</taxon>
        <taxon>Rhodanobacteraceae</taxon>
        <taxon>Pseudolysobacter</taxon>
    </lineage>
</organism>
<dbReference type="GO" id="GO:0008241">
    <property type="term" value="F:peptidyl-dipeptidase activity"/>
    <property type="evidence" value="ECO:0007669"/>
    <property type="project" value="UniProtKB-EC"/>
</dbReference>
<dbReference type="EMBL" id="CP035704">
    <property type="protein sequence ID" value="QBB72613.1"/>
    <property type="molecule type" value="Genomic_DNA"/>
</dbReference>
<protein>
    <submittedName>
        <fullName evidence="1">Cyanophycinase</fullName>
        <ecNumber evidence="1">3.4.15.6</ecNumber>
    </submittedName>
</protein>
<dbReference type="EC" id="3.4.15.6" evidence="1"/>
<gene>
    <name evidence="1" type="ORF">ELE36_07480</name>
</gene>
<name>A0A411HQ39_9GAMM</name>
<accession>A0A411HQ39</accession>
<keyword evidence="2" id="KW-1185">Reference proteome</keyword>
<dbReference type="KEGG" id="xbc:ELE36_07480"/>
<dbReference type="SUPFAM" id="SSF52317">
    <property type="entry name" value="Class I glutamine amidotransferase-like"/>
    <property type="match status" value="1"/>
</dbReference>
<dbReference type="InterPro" id="IPR029062">
    <property type="entry name" value="Class_I_gatase-like"/>
</dbReference>
<dbReference type="AlphaFoldDB" id="A0A411HQ39"/>
<dbReference type="NCBIfam" id="TIGR02069">
    <property type="entry name" value="cyanophycinase"/>
    <property type="match status" value="1"/>
</dbReference>
<dbReference type="Proteomes" id="UP000291562">
    <property type="component" value="Chromosome"/>
</dbReference>
<evidence type="ECO:0000313" key="2">
    <source>
        <dbReference type="Proteomes" id="UP000291562"/>
    </source>
</evidence>
<dbReference type="GO" id="GO:0004180">
    <property type="term" value="F:carboxypeptidase activity"/>
    <property type="evidence" value="ECO:0007669"/>
    <property type="project" value="UniProtKB-KW"/>
</dbReference>
<dbReference type="Gene3D" id="3.40.50.880">
    <property type="match status" value="1"/>
</dbReference>
<reference evidence="1 2" key="1">
    <citation type="submission" date="2019-01" db="EMBL/GenBank/DDBJ databases">
        <title>Pseudolysobacter antarctica gen. nov., sp. nov., isolated from Fildes Peninsula, Antarctica.</title>
        <authorList>
            <person name="Wei Z."/>
            <person name="Peng F."/>
        </authorList>
    </citation>
    <scope>NUCLEOTIDE SEQUENCE [LARGE SCALE GENOMIC DNA]</scope>
    <source>
        <strain evidence="1 2">AQ6-296</strain>
    </source>
</reference>
<dbReference type="PANTHER" id="PTHR36175:SF1">
    <property type="entry name" value="CYANOPHYCINASE"/>
    <property type="match status" value="1"/>
</dbReference>
<keyword evidence="1" id="KW-0121">Carboxypeptidase</keyword>
<dbReference type="OrthoDB" id="9799980at2"/>
<keyword evidence="1" id="KW-0645">Protease</keyword>
<evidence type="ECO:0000313" key="1">
    <source>
        <dbReference type="EMBL" id="QBB72613.1"/>
    </source>
</evidence>
<dbReference type="PANTHER" id="PTHR36175">
    <property type="entry name" value="CYANOPHYCINASE"/>
    <property type="match status" value="1"/>
</dbReference>